<evidence type="ECO:0000259" key="6">
    <source>
        <dbReference type="Pfam" id="PF13700"/>
    </source>
</evidence>
<dbReference type="InterPro" id="IPR025296">
    <property type="entry name" value="DUF4158"/>
</dbReference>
<feature type="domain" description="Tn3 transposase DDE" evidence="5">
    <location>
        <begin position="595"/>
        <end position="987"/>
    </location>
</feature>
<dbReference type="EMBL" id="JAUKPO010000035">
    <property type="protein sequence ID" value="MDO1450699.1"/>
    <property type="molecule type" value="Genomic_DNA"/>
</dbReference>
<evidence type="ECO:0000256" key="1">
    <source>
        <dbReference type="ARBA" id="ARBA00009402"/>
    </source>
</evidence>
<evidence type="ECO:0000256" key="3">
    <source>
        <dbReference type="ARBA" id="ARBA00023125"/>
    </source>
</evidence>
<dbReference type="InterPro" id="IPR047653">
    <property type="entry name" value="Tn3-like_transpos"/>
</dbReference>
<name>A0ABT8RH60_9BACT</name>
<sequence>MSRTLPILDTAGRLEFERPPRFSYQQRKFFFTLPSWAEQLAKGLYLDHNLLGFILQVGYFRASGRFFERDTFYPSDLDYLKRRWPVGQALLERYAPATMSRHRKLILEGFGVKPFRAEQPLMLEQAIAFAKRQMNPVAVFRSTADYIRTHRVEVPAYATLALLVTQAFKRVDEQLVHLIELHLADSVRGKLDELLEVEGALEGSPHKPYRLTLLKRNLELMKPTAIRANVEHFIQLGILYQMLQPIIAKLQLSDEMMHYYARFVLRSQVFQVSGQVNRKYLMLISFIVYQYFRLGDVLIETLLQAVQTTLNAAQREEKERVFQQHQATARLLEEILDGVIDHAEVIQQMEDTAFSFAKTADEKLAELVSWLASEPVRHFKSLKPKAQQLRGKYRKEQPYYQVLEERSRALQNRISDIIRYLNFDIPTGNNLEEAIANFKKKDGNLGGTLPAGFLGKQEEKALEGASAKVSLYKVLLATHLAKHIKAGKINLPASFQYRSFESYLISSPTWQQEKEYLLEKALLSPFVDCKFFLQQLKERLTEAFKQTFSGLNTGTNTFAQKRKDGKPRFTTLSVSPGELTDIELFPQDRYIPLFEVLHTVNRHCDFVSCFEHWNPKHRRNPPSENIFFAGLMAYGCNLGVTRMAQTSRHLSVNTLENTVNWYFSLENLRKANDTLVALMGRLKIGELFRKAPNLVHSSSDGQKFYIQVDSIHANYSYKYFGKEKGIVLYSYIDERHRLFFSTTFSASEREAGHVIDGLMHNEVVQSDIHSTDTHGYSEVIFALTHLLGIEFAPRIKEFVEQNLYPMEGMEIDSLNEYVIKIGSPINTGIIEAQWDTILKMVASIKLKHVTASSLLRRLNSYSQKHPVYQALKELGKVLRTLFLLKYMDDSSLRKRIDDQLDKIESAHRFARAVFYANNGEIQFASKEEQQVTDACKRFIQNAIICWNYLYLTQLVVKTESQNRSTILEIIARSSPVSWQHINLQGEFDFSDDALKNAVRFDIEKILELELG</sequence>
<dbReference type="Pfam" id="PF13700">
    <property type="entry name" value="DUF4158"/>
    <property type="match status" value="1"/>
</dbReference>
<evidence type="ECO:0000313" key="7">
    <source>
        <dbReference type="EMBL" id="MDO1450699.1"/>
    </source>
</evidence>
<organism evidence="7 8">
    <name type="scientific">Rhodocytophaga aerolata</name>
    <dbReference type="NCBI Taxonomy" id="455078"/>
    <lineage>
        <taxon>Bacteria</taxon>
        <taxon>Pseudomonadati</taxon>
        <taxon>Bacteroidota</taxon>
        <taxon>Cytophagia</taxon>
        <taxon>Cytophagales</taxon>
        <taxon>Rhodocytophagaceae</taxon>
        <taxon>Rhodocytophaga</taxon>
    </lineage>
</organism>
<dbReference type="Pfam" id="PF01526">
    <property type="entry name" value="DDE_Tnp_Tn3"/>
    <property type="match status" value="1"/>
</dbReference>
<protein>
    <submittedName>
        <fullName evidence="7">Tn3 family transposase</fullName>
    </submittedName>
</protein>
<comment type="caution">
    <text evidence="7">The sequence shown here is derived from an EMBL/GenBank/DDBJ whole genome shotgun (WGS) entry which is preliminary data.</text>
</comment>
<keyword evidence="4" id="KW-0233">DNA recombination</keyword>
<keyword evidence="3" id="KW-0238">DNA-binding</keyword>
<keyword evidence="2" id="KW-0815">Transposition</keyword>
<dbReference type="InterPro" id="IPR002513">
    <property type="entry name" value="Tn3_Tnp_DDE_dom"/>
</dbReference>
<evidence type="ECO:0000259" key="5">
    <source>
        <dbReference type="Pfam" id="PF01526"/>
    </source>
</evidence>
<feature type="domain" description="DUF4158" evidence="6">
    <location>
        <begin position="7"/>
        <end position="167"/>
    </location>
</feature>
<proteinExistence type="inferred from homology"/>
<evidence type="ECO:0000256" key="2">
    <source>
        <dbReference type="ARBA" id="ARBA00022578"/>
    </source>
</evidence>
<evidence type="ECO:0000256" key="4">
    <source>
        <dbReference type="ARBA" id="ARBA00023172"/>
    </source>
</evidence>
<keyword evidence="8" id="KW-1185">Reference proteome</keyword>
<reference evidence="7" key="1">
    <citation type="submission" date="2023-07" db="EMBL/GenBank/DDBJ databases">
        <title>The genome sequence of Rhodocytophaga aerolata KACC 12507.</title>
        <authorList>
            <person name="Zhang X."/>
        </authorList>
    </citation>
    <scope>NUCLEOTIDE SEQUENCE</scope>
    <source>
        <strain evidence="7">KACC 12507</strain>
    </source>
</reference>
<dbReference type="RefSeq" id="WP_302041500.1">
    <property type="nucleotide sequence ID" value="NZ_JAUKPO010000035.1"/>
</dbReference>
<accession>A0ABT8RH60</accession>
<gene>
    <name evidence="7" type="ORF">Q0590_30780</name>
</gene>
<dbReference type="NCBIfam" id="NF033527">
    <property type="entry name" value="transpos_Tn3"/>
    <property type="match status" value="1"/>
</dbReference>
<dbReference type="Proteomes" id="UP001168528">
    <property type="component" value="Unassembled WGS sequence"/>
</dbReference>
<evidence type="ECO:0000313" key="8">
    <source>
        <dbReference type="Proteomes" id="UP001168528"/>
    </source>
</evidence>
<comment type="similarity">
    <text evidence="1">Belongs to the transposase 7 family.</text>
</comment>